<sequence>MLAATCRILTVKVARILSSSSSCPPPRPVNIILRSNPPSSQILKGLDVEFDNGEKYSYSAEFLRVHSPAANSSRKSASGEVKVVSGRRHVAIMSVEPVGNYGIRIAFDDLHNTGIYTWNFLHSLGELKFHRMRQYLQALKHQGLSRDPPRKK</sequence>
<evidence type="ECO:0000256" key="2">
    <source>
        <dbReference type="ARBA" id="ARBA00023004"/>
    </source>
</evidence>
<protein>
    <recommendedName>
        <fullName evidence="3">Gamma-butyrobetaine hydroxylase-like N-terminal domain-containing protein</fullName>
    </recommendedName>
</protein>
<gene>
    <name evidence="4" type="ORF">CSSPTR1EN2_LOCUS11200</name>
</gene>
<dbReference type="InterPro" id="IPR038492">
    <property type="entry name" value="GBBH-like_N_sf"/>
</dbReference>
<keyword evidence="1" id="KW-0479">Metal-binding</keyword>
<evidence type="ECO:0000313" key="4">
    <source>
        <dbReference type="EMBL" id="CAK9212365.1"/>
    </source>
</evidence>
<reference evidence="4" key="1">
    <citation type="submission" date="2024-02" db="EMBL/GenBank/DDBJ databases">
        <authorList>
            <consortium name="ELIXIR-Norway"/>
            <consortium name="Elixir Norway"/>
        </authorList>
    </citation>
    <scope>NUCLEOTIDE SEQUENCE</scope>
</reference>
<keyword evidence="5" id="KW-1185">Reference proteome</keyword>
<accession>A0ABP0U431</accession>
<proteinExistence type="predicted"/>
<evidence type="ECO:0000256" key="1">
    <source>
        <dbReference type="ARBA" id="ARBA00022723"/>
    </source>
</evidence>
<dbReference type="PANTHER" id="PTHR35303">
    <property type="entry name" value="OS02G0197800 PROTEIN"/>
    <property type="match status" value="1"/>
</dbReference>
<dbReference type="PANTHER" id="PTHR35303:SF5">
    <property type="entry name" value="OS02G0197800 PROTEIN"/>
    <property type="match status" value="1"/>
</dbReference>
<evidence type="ECO:0000259" key="3">
    <source>
        <dbReference type="Pfam" id="PF06155"/>
    </source>
</evidence>
<dbReference type="Pfam" id="PF06155">
    <property type="entry name" value="GBBH-like_N"/>
    <property type="match status" value="1"/>
</dbReference>
<dbReference type="Gene3D" id="3.30.2020.30">
    <property type="match status" value="1"/>
</dbReference>
<name>A0ABP0U431_9BRYO</name>
<dbReference type="EMBL" id="OZ019911">
    <property type="protein sequence ID" value="CAK9212365.1"/>
    <property type="molecule type" value="Genomic_DNA"/>
</dbReference>
<evidence type="ECO:0000313" key="5">
    <source>
        <dbReference type="Proteomes" id="UP001497512"/>
    </source>
</evidence>
<keyword evidence="2" id="KW-0408">Iron</keyword>
<feature type="domain" description="Gamma-butyrobetaine hydroxylase-like N-terminal" evidence="3">
    <location>
        <begin position="44"/>
        <end position="122"/>
    </location>
</feature>
<dbReference type="InterPro" id="IPR010376">
    <property type="entry name" value="GBBH-like_N"/>
</dbReference>
<organism evidence="4 5">
    <name type="scientific">Sphagnum troendelagicum</name>
    <dbReference type="NCBI Taxonomy" id="128251"/>
    <lineage>
        <taxon>Eukaryota</taxon>
        <taxon>Viridiplantae</taxon>
        <taxon>Streptophyta</taxon>
        <taxon>Embryophyta</taxon>
        <taxon>Bryophyta</taxon>
        <taxon>Sphagnophytina</taxon>
        <taxon>Sphagnopsida</taxon>
        <taxon>Sphagnales</taxon>
        <taxon>Sphagnaceae</taxon>
        <taxon>Sphagnum</taxon>
    </lineage>
</organism>
<dbReference type="Proteomes" id="UP001497512">
    <property type="component" value="Chromosome 19"/>
</dbReference>